<name>A0A4C1SN80_EUMVA</name>
<accession>A0A4C1SN80</accession>
<evidence type="ECO:0000313" key="1">
    <source>
        <dbReference type="EMBL" id="GBP02767.1"/>
    </source>
</evidence>
<dbReference type="AlphaFoldDB" id="A0A4C1SN80"/>
<keyword evidence="2" id="KW-1185">Reference proteome</keyword>
<sequence>MATAPENLESKNMLRNLIEFLQGIQIPQDNAPIRPRSPPQENNHLVKLVPEDRKLYIIVCGGDTEKNCCNRLSLGERYLGRGYLSMPSMPGVESFSDERTNFNTHSENNASRLLVKRKEHGSNDEEVLLQEEGEVGFTLWLFH</sequence>
<proteinExistence type="predicted"/>
<organism evidence="1 2">
    <name type="scientific">Eumeta variegata</name>
    <name type="common">Bagworm moth</name>
    <name type="synonym">Eumeta japonica</name>
    <dbReference type="NCBI Taxonomy" id="151549"/>
    <lineage>
        <taxon>Eukaryota</taxon>
        <taxon>Metazoa</taxon>
        <taxon>Ecdysozoa</taxon>
        <taxon>Arthropoda</taxon>
        <taxon>Hexapoda</taxon>
        <taxon>Insecta</taxon>
        <taxon>Pterygota</taxon>
        <taxon>Neoptera</taxon>
        <taxon>Endopterygota</taxon>
        <taxon>Lepidoptera</taxon>
        <taxon>Glossata</taxon>
        <taxon>Ditrysia</taxon>
        <taxon>Tineoidea</taxon>
        <taxon>Psychidae</taxon>
        <taxon>Oiketicinae</taxon>
        <taxon>Eumeta</taxon>
    </lineage>
</organism>
<comment type="caution">
    <text evidence="1">The sequence shown here is derived from an EMBL/GenBank/DDBJ whole genome shotgun (WGS) entry which is preliminary data.</text>
</comment>
<gene>
    <name evidence="1" type="ORF">EVAR_12748_1</name>
</gene>
<reference evidence="1 2" key="1">
    <citation type="journal article" date="2019" name="Commun. Biol.">
        <title>The bagworm genome reveals a unique fibroin gene that provides high tensile strength.</title>
        <authorList>
            <person name="Kono N."/>
            <person name="Nakamura H."/>
            <person name="Ohtoshi R."/>
            <person name="Tomita M."/>
            <person name="Numata K."/>
            <person name="Arakawa K."/>
        </authorList>
    </citation>
    <scope>NUCLEOTIDE SEQUENCE [LARGE SCALE GENOMIC DNA]</scope>
</reference>
<evidence type="ECO:0000313" key="2">
    <source>
        <dbReference type="Proteomes" id="UP000299102"/>
    </source>
</evidence>
<dbReference type="EMBL" id="BGZK01003584">
    <property type="protein sequence ID" value="GBP02767.1"/>
    <property type="molecule type" value="Genomic_DNA"/>
</dbReference>
<protein>
    <submittedName>
        <fullName evidence="1">Uncharacterized protein</fullName>
    </submittedName>
</protein>
<dbReference type="Proteomes" id="UP000299102">
    <property type="component" value="Unassembled WGS sequence"/>
</dbReference>